<accession>A0A653U5F9</accession>
<dbReference type="InterPro" id="IPR010862">
    <property type="entry name" value="DUF1493"/>
</dbReference>
<proteinExistence type="predicted"/>
<dbReference type="EMBL" id="CABWMH010000011">
    <property type="protein sequence ID" value="VXB88075.1"/>
    <property type="molecule type" value="Genomic_DNA"/>
</dbReference>
<evidence type="ECO:0000313" key="1">
    <source>
        <dbReference type="EMBL" id="MEL7695406.1"/>
    </source>
</evidence>
<evidence type="ECO:0000313" key="6">
    <source>
        <dbReference type="Proteomes" id="UP001468095"/>
    </source>
</evidence>
<evidence type="ECO:0000313" key="2">
    <source>
        <dbReference type="EMBL" id="NUY94867.1"/>
    </source>
</evidence>
<reference evidence="2 5" key="2">
    <citation type="submission" date="2020-05" db="EMBL/GenBank/DDBJ databases">
        <title>Whole Genome Sequences of Enterobacteriales Associated with the International Space Station.</title>
        <authorList>
            <person name="Bharadwaj A."/>
            <person name="Daudu R."/>
            <person name="Singh N."/>
            <person name="Wood J."/>
            <person name="Debieu M."/>
            <person name="Mason C."/>
            <person name="Wang C."/>
            <person name="Venkateswaran K."/>
        </authorList>
    </citation>
    <scope>NUCLEOTIDE SEQUENCE [LARGE SCALE GENOMIC DNA]</scope>
    <source>
        <strain evidence="2 5">IF5SW-B1</strain>
    </source>
</reference>
<evidence type="ECO:0000313" key="4">
    <source>
        <dbReference type="Proteomes" id="UP000433737"/>
    </source>
</evidence>
<sequence length="117" mass="13295">METSRKPCSPQAVIDLIEYHNQPTVFGRFRKIDRHDFHLQQLPLSEVEFAILMSDFFITFDVCSKRYDETRYFPASPSALLVLAGRLGFSAGLPYRPLTVALLCEAASLGRWPEGND</sequence>
<dbReference type="EMBL" id="JBCGBG010000001">
    <property type="protein sequence ID" value="MEL7695406.1"/>
    <property type="molecule type" value="Genomic_DNA"/>
</dbReference>
<comment type="caution">
    <text evidence="2">The sequence shown here is derived from an EMBL/GenBank/DDBJ whole genome shotgun (WGS) entry which is preliminary data.</text>
</comment>
<reference evidence="3 4" key="1">
    <citation type="submission" date="2019-10" db="EMBL/GenBank/DDBJ databases">
        <authorList>
            <person name="Karimi E."/>
        </authorList>
    </citation>
    <scope>NUCLEOTIDE SEQUENCE [LARGE SCALE GENOMIC DNA]</scope>
    <source>
        <strain evidence="3">Pantoea sp. 111</strain>
    </source>
</reference>
<dbReference type="Proteomes" id="UP000566985">
    <property type="component" value="Unassembled WGS sequence"/>
</dbReference>
<organism evidence="2 5">
    <name type="scientific">Pantoea brenneri</name>
    <dbReference type="NCBI Taxonomy" id="472694"/>
    <lineage>
        <taxon>Bacteria</taxon>
        <taxon>Pseudomonadati</taxon>
        <taxon>Pseudomonadota</taxon>
        <taxon>Gammaproteobacteria</taxon>
        <taxon>Enterobacterales</taxon>
        <taxon>Erwiniaceae</taxon>
        <taxon>Pantoea</taxon>
    </lineage>
</organism>
<dbReference type="RefSeq" id="WP_046288381.1">
    <property type="nucleotide sequence ID" value="NZ_JABWPE010000012.1"/>
</dbReference>
<reference evidence="1 6" key="3">
    <citation type="submission" date="2024-04" db="EMBL/GenBank/DDBJ databases">
        <authorList>
            <person name="Suleimanova A.D."/>
            <person name="Pudova D.S."/>
            <person name="Shagimardanova E.I."/>
            <person name="Sharipova M.R."/>
        </authorList>
    </citation>
    <scope>NUCLEOTIDE SEQUENCE [LARGE SCALE GENOMIC DNA]</scope>
    <source>
        <strain evidence="1 6">3.1</strain>
    </source>
</reference>
<keyword evidence="6" id="KW-1185">Reference proteome</keyword>
<gene>
    <name evidence="1" type="ORF">AABB92_06970</name>
    <name evidence="2" type="ORF">HU668_00155</name>
    <name evidence="3" type="ORF">PANT111_190078</name>
</gene>
<dbReference type="AlphaFoldDB" id="A0A653U5F9"/>
<dbReference type="GeneID" id="57343523"/>
<dbReference type="Proteomes" id="UP001468095">
    <property type="component" value="Unassembled WGS sequence"/>
</dbReference>
<evidence type="ECO:0000313" key="5">
    <source>
        <dbReference type="Proteomes" id="UP000566985"/>
    </source>
</evidence>
<dbReference type="Pfam" id="PF07377">
    <property type="entry name" value="DUF1493"/>
    <property type="match status" value="1"/>
</dbReference>
<name>A0A653U5F9_9GAMM</name>
<protein>
    <submittedName>
        <fullName evidence="2">DUF1493 family protein</fullName>
    </submittedName>
</protein>
<dbReference type="Proteomes" id="UP000433737">
    <property type="component" value="Unassembled WGS sequence"/>
</dbReference>
<dbReference type="EMBL" id="JABWPM010000001">
    <property type="protein sequence ID" value="NUY94867.1"/>
    <property type="molecule type" value="Genomic_DNA"/>
</dbReference>
<evidence type="ECO:0000313" key="3">
    <source>
        <dbReference type="EMBL" id="VXB88075.1"/>
    </source>
</evidence>